<dbReference type="RefSeq" id="WP_037004713.1">
    <property type="nucleotide sequence ID" value="NZ_CP027714.1"/>
</dbReference>
<proteinExistence type="predicted"/>
<reference evidence="1 2" key="1">
    <citation type="submission" date="2019-09" db="EMBL/GenBank/DDBJ databases">
        <authorList>
            <person name="Vacheron J."/>
            <person name="Dubost A."/>
            <person name="Prigent-Combaret C."/>
            <person name="Muller D."/>
        </authorList>
    </citation>
    <scope>NUCLEOTIDE SEQUENCE [LARGE SCALE GENOMIC DNA]</scope>
    <source>
        <strain evidence="1 2">JV497</strain>
    </source>
</reference>
<gene>
    <name evidence="1" type="ORF">F2A38_14620</name>
</gene>
<evidence type="ECO:0000313" key="1">
    <source>
        <dbReference type="EMBL" id="KAA5841773.1"/>
    </source>
</evidence>
<protein>
    <submittedName>
        <fullName evidence="1">Uncharacterized protein</fullName>
    </submittedName>
</protein>
<name>A0AB34C430_9PSED</name>
<dbReference type="AlphaFoldDB" id="A0AB34C430"/>
<comment type="caution">
    <text evidence="1">The sequence shown here is derived from an EMBL/GenBank/DDBJ whole genome shotgun (WGS) entry which is preliminary data.</text>
</comment>
<dbReference type="Proteomes" id="UP000323924">
    <property type="component" value="Unassembled WGS sequence"/>
</dbReference>
<dbReference type="EMBL" id="VWPC01000012">
    <property type="protein sequence ID" value="KAA5841773.1"/>
    <property type="molecule type" value="Genomic_DNA"/>
</dbReference>
<sequence length="196" mass="22050">MTGEDLIRAINNNPTLMELKNCPGVPAQMSCAVYGKVQDDVGNDVIENNASMKYQIEQALLFRGDHSQTAVWHFLITGSAVHHFVVIPWYKQSVGTVYTVFMAYEHKKGDEYGYSVDKYVKHINPAPGEIKGYKTVWTANDLSTMLSDLLTKSNAWEEYFGNVGPAQADAIRYYQYKTTALSSAVSNVNQYKELCR</sequence>
<evidence type="ECO:0000313" key="2">
    <source>
        <dbReference type="Proteomes" id="UP000323924"/>
    </source>
</evidence>
<accession>A0AB34C430</accession>
<organism evidence="1 2">
    <name type="scientific">Pseudomonas chlororaphis</name>
    <dbReference type="NCBI Taxonomy" id="587753"/>
    <lineage>
        <taxon>Bacteria</taxon>
        <taxon>Pseudomonadati</taxon>
        <taxon>Pseudomonadota</taxon>
        <taxon>Gammaproteobacteria</taxon>
        <taxon>Pseudomonadales</taxon>
        <taxon>Pseudomonadaceae</taxon>
        <taxon>Pseudomonas</taxon>
    </lineage>
</organism>